<comment type="similarity">
    <text evidence="1">Belongs to the sigma-70 factor family. ECF subfamily.</text>
</comment>
<evidence type="ECO:0000256" key="4">
    <source>
        <dbReference type="ARBA" id="ARBA00023125"/>
    </source>
</evidence>
<proteinExistence type="inferred from homology"/>
<dbReference type="Pfam" id="PF04542">
    <property type="entry name" value="Sigma70_r2"/>
    <property type="match status" value="1"/>
</dbReference>
<dbReference type="GO" id="GO:0006352">
    <property type="term" value="P:DNA-templated transcription initiation"/>
    <property type="evidence" value="ECO:0007669"/>
    <property type="project" value="InterPro"/>
</dbReference>
<dbReference type="SUPFAM" id="SSF88946">
    <property type="entry name" value="Sigma2 domain of RNA polymerase sigma factors"/>
    <property type="match status" value="1"/>
</dbReference>
<accession>A0AA48GL76</accession>
<dbReference type="NCBIfam" id="TIGR02937">
    <property type="entry name" value="sigma70-ECF"/>
    <property type="match status" value="1"/>
</dbReference>
<dbReference type="InterPro" id="IPR036388">
    <property type="entry name" value="WH-like_DNA-bd_sf"/>
</dbReference>
<keyword evidence="2" id="KW-0805">Transcription regulation</keyword>
<dbReference type="Pfam" id="PF08281">
    <property type="entry name" value="Sigma70_r4_2"/>
    <property type="match status" value="1"/>
</dbReference>
<dbReference type="GO" id="GO:0016987">
    <property type="term" value="F:sigma factor activity"/>
    <property type="evidence" value="ECO:0007669"/>
    <property type="project" value="UniProtKB-KW"/>
</dbReference>
<protein>
    <submittedName>
        <fullName evidence="8">RNA polymerase subunit sigma-24</fullName>
    </submittedName>
</protein>
<dbReference type="SUPFAM" id="SSF88659">
    <property type="entry name" value="Sigma3 and sigma4 domains of RNA polymerase sigma factors"/>
    <property type="match status" value="1"/>
</dbReference>
<dbReference type="GO" id="GO:0003677">
    <property type="term" value="F:DNA binding"/>
    <property type="evidence" value="ECO:0007669"/>
    <property type="project" value="UniProtKB-KW"/>
</dbReference>
<dbReference type="AlphaFoldDB" id="A0AA48GL76"/>
<dbReference type="Proteomes" id="UP001228113">
    <property type="component" value="Chromosome"/>
</dbReference>
<gene>
    <name evidence="8" type="ORF">METESE_00740</name>
</gene>
<dbReference type="CDD" id="cd06171">
    <property type="entry name" value="Sigma70_r4"/>
    <property type="match status" value="1"/>
</dbReference>
<dbReference type="InterPro" id="IPR007627">
    <property type="entry name" value="RNA_pol_sigma70_r2"/>
</dbReference>
<sequence>MEPFNPPDLPFGENADFHEIFSALYPRLVSYARRYGATYPEDIAQEAFVILMQRETPVEHPTAYLYGTVRTLSLTERRPLKNQSISLEAVMEQGKGPDADDELLSQEVRERMKTLSPTFRETLWLFVVEDLSIRQIADILDIPEATVKTRIHRAKAHLRNQLNSSGSSGGLHVLA</sequence>
<name>A0AA48GL76_9BACT</name>
<dbReference type="InterPro" id="IPR039425">
    <property type="entry name" value="RNA_pol_sigma-70-like"/>
</dbReference>
<feature type="domain" description="RNA polymerase sigma factor 70 region 4 type 2" evidence="7">
    <location>
        <begin position="106"/>
        <end position="158"/>
    </location>
</feature>
<dbReference type="KEGG" id="msea:METESE_00740"/>
<evidence type="ECO:0000256" key="5">
    <source>
        <dbReference type="ARBA" id="ARBA00023163"/>
    </source>
</evidence>
<evidence type="ECO:0000259" key="7">
    <source>
        <dbReference type="Pfam" id="PF08281"/>
    </source>
</evidence>
<keyword evidence="9" id="KW-1185">Reference proteome</keyword>
<dbReference type="Gene3D" id="1.10.10.10">
    <property type="entry name" value="Winged helix-like DNA-binding domain superfamily/Winged helix DNA-binding domain"/>
    <property type="match status" value="1"/>
</dbReference>
<dbReference type="InterPro" id="IPR014284">
    <property type="entry name" value="RNA_pol_sigma-70_dom"/>
</dbReference>
<evidence type="ECO:0000313" key="9">
    <source>
        <dbReference type="Proteomes" id="UP001228113"/>
    </source>
</evidence>
<dbReference type="PANTHER" id="PTHR43133">
    <property type="entry name" value="RNA POLYMERASE ECF-TYPE SIGMA FACTO"/>
    <property type="match status" value="1"/>
</dbReference>
<keyword evidence="5" id="KW-0804">Transcription</keyword>
<dbReference type="EMBL" id="AP027081">
    <property type="protein sequence ID" value="BDU75116.1"/>
    <property type="molecule type" value="Genomic_DNA"/>
</dbReference>
<feature type="domain" description="RNA polymerase sigma-70 region 2" evidence="6">
    <location>
        <begin position="21"/>
        <end position="78"/>
    </location>
</feature>
<dbReference type="RefSeq" id="WP_243334736.1">
    <property type="nucleotide sequence ID" value="NZ_AP027081.1"/>
</dbReference>
<evidence type="ECO:0000313" key="8">
    <source>
        <dbReference type="EMBL" id="BDU75116.1"/>
    </source>
</evidence>
<dbReference type="InterPro" id="IPR013249">
    <property type="entry name" value="RNA_pol_sigma70_r4_t2"/>
</dbReference>
<dbReference type="InterPro" id="IPR013324">
    <property type="entry name" value="RNA_pol_sigma_r3/r4-like"/>
</dbReference>
<dbReference type="Gene3D" id="1.10.1740.10">
    <property type="match status" value="1"/>
</dbReference>
<evidence type="ECO:0000256" key="1">
    <source>
        <dbReference type="ARBA" id="ARBA00010641"/>
    </source>
</evidence>
<evidence type="ECO:0000256" key="2">
    <source>
        <dbReference type="ARBA" id="ARBA00023015"/>
    </source>
</evidence>
<evidence type="ECO:0000259" key="6">
    <source>
        <dbReference type="Pfam" id="PF04542"/>
    </source>
</evidence>
<keyword evidence="3" id="KW-0731">Sigma factor</keyword>
<reference evidence="8" key="1">
    <citation type="journal article" date="2023" name="Int. J. Syst. Evol. Microbiol.">
        <title>Mesoterricola silvestris gen. nov., sp. nov., Mesoterricola sediminis sp. nov., Geothrix oryzae sp. nov., Geothrix edaphica sp. nov., Geothrix rubra sp. nov., and Geothrix limicola sp. nov., six novel members of Acidobacteriota isolated from soils.</title>
        <authorList>
            <person name="Itoh H."/>
            <person name="Sugisawa Y."/>
            <person name="Mise K."/>
            <person name="Xu Z."/>
            <person name="Kuniyasu M."/>
            <person name="Ushijima N."/>
            <person name="Kawano K."/>
            <person name="Kobayashi E."/>
            <person name="Shiratori Y."/>
            <person name="Masuda Y."/>
            <person name="Senoo K."/>
        </authorList>
    </citation>
    <scope>NUCLEOTIDE SEQUENCE</scope>
    <source>
        <strain evidence="8">W786</strain>
    </source>
</reference>
<dbReference type="PANTHER" id="PTHR43133:SF8">
    <property type="entry name" value="RNA POLYMERASE SIGMA FACTOR HI_1459-RELATED"/>
    <property type="match status" value="1"/>
</dbReference>
<evidence type="ECO:0000256" key="3">
    <source>
        <dbReference type="ARBA" id="ARBA00023082"/>
    </source>
</evidence>
<keyword evidence="4" id="KW-0238">DNA-binding</keyword>
<dbReference type="InterPro" id="IPR013325">
    <property type="entry name" value="RNA_pol_sigma_r2"/>
</dbReference>
<organism evidence="8 9">
    <name type="scientific">Mesoterricola sediminis</name>
    <dbReference type="NCBI Taxonomy" id="2927980"/>
    <lineage>
        <taxon>Bacteria</taxon>
        <taxon>Pseudomonadati</taxon>
        <taxon>Acidobacteriota</taxon>
        <taxon>Holophagae</taxon>
        <taxon>Holophagales</taxon>
        <taxon>Holophagaceae</taxon>
        <taxon>Mesoterricola</taxon>
    </lineage>
</organism>